<comment type="caution">
    <text evidence="2">The sequence shown here is derived from an EMBL/GenBank/DDBJ whole genome shotgun (WGS) entry which is preliminary data.</text>
</comment>
<proteinExistence type="predicted"/>
<evidence type="ECO:0000259" key="1">
    <source>
        <dbReference type="Pfam" id="PF13409"/>
    </source>
</evidence>
<dbReference type="CDD" id="cd00299">
    <property type="entry name" value="GST_C_family"/>
    <property type="match status" value="1"/>
</dbReference>
<evidence type="ECO:0000313" key="3">
    <source>
        <dbReference type="Proteomes" id="UP001194468"/>
    </source>
</evidence>
<dbReference type="EMBL" id="WHUW01000005">
    <property type="protein sequence ID" value="KAF8446116.1"/>
    <property type="molecule type" value="Genomic_DNA"/>
</dbReference>
<dbReference type="Pfam" id="PF13409">
    <property type="entry name" value="GST_N_2"/>
    <property type="match status" value="1"/>
</dbReference>
<reference evidence="2" key="1">
    <citation type="submission" date="2019-10" db="EMBL/GenBank/DDBJ databases">
        <authorList>
            <consortium name="DOE Joint Genome Institute"/>
            <person name="Kuo A."/>
            <person name="Miyauchi S."/>
            <person name="Kiss E."/>
            <person name="Drula E."/>
            <person name="Kohler A."/>
            <person name="Sanchez-Garcia M."/>
            <person name="Andreopoulos B."/>
            <person name="Barry K.W."/>
            <person name="Bonito G."/>
            <person name="Buee M."/>
            <person name="Carver A."/>
            <person name="Chen C."/>
            <person name="Cichocki N."/>
            <person name="Clum A."/>
            <person name="Culley D."/>
            <person name="Crous P.W."/>
            <person name="Fauchery L."/>
            <person name="Girlanda M."/>
            <person name="Hayes R."/>
            <person name="Keri Z."/>
            <person name="LaButti K."/>
            <person name="Lipzen A."/>
            <person name="Lombard V."/>
            <person name="Magnuson J."/>
            <person name="Maillard F."/>
            <person name="Morin E."/>
            <person name="Murat C."/>
            <person name="Nolan M."/>
            <person name="Ohm R."/>
            <person name="Pangilinan J."/>
            <person name="Pereira M."/>
            <person name="Perotto S."/>
            <person name="Peter M."/>
            <person name="Riley R."/>
            <person name="Sitrit Y."/>
            <person name="Stielow B."/>
            <person name="Szollosi G."/>
            <person name="Zifcakova L."/>
            <person name="Stursova M."/>
            <person name="Spatafora J.W."/>
            <person name="Tedersoo L."/>
            <person name="Vaario L.-M."/>
            <person name="Yamada A."/>
            <person name="Yan M."/>
            <person name="Wang P."/>
            <person name="Xu J."/>
            <person name="Bruns T."/>
            <person name="Baldrian P."/>
            <person name="Vilgalys R."/>
            <person name="Henrissat B."/>
            <person name="Grigoriev I.V."/>
            <person name="Hibbett D."/>
            <person name="Nagy L.G."/>
            <person name="Martin F.M."/>
        </authorList>
    </citation>
    <scope>NUCLEOTIDE SEQUENCE</scope>
    <source>
        <strain evidence="2">BED1</strain>
    </source>
</reference>
<gene>
    <name evidence="2" type="ORF">L210DRAFT_3392671</name>
</gene>
<reference evidence="2" key="2">
    <citation type="journal article" date="2020" name="Nat. Commun.">
        <title>Large-scale genome sequencing of mycorrhizal fungi provides insights into the early evolution of symbiotic traits.</title>
        <authorList>
            <person name="Miyauchi S."/>
            <person name="Kiss E."/>
            <person name="Kuo A."/>
            <person name="Drula E."/>
            <person name="Kohler A."/>
            <person name="Sanchez-Garcia M."/>
            <person name="Morin E."/>
            <person name="Andreopoulos B."/>
            <person name="Barry K.W."/>
            <person name="Bonito G."/>
            <person name="Buee M."/>
            <person name="Carver A."/>
            <person name="Chen C."/>
            <person name="Cichocki N."/>
            <person name="Clum A."/>
            <person name="Culley D."/>
            <person name="Crous P.W."/>
            <person name="Fauchery L."/>
            <person name="Girlanda M."/>
            <person name="Hayes R.D."/>
            <person name="Keri Z."/>
            <person name="LaButti K."/>
            <person name="Lipzen A."/>
            <person name="Lombard V."/>
            <person name="Magnuson J."/>
            <person name="Maillard F."/>
            <person name="Murat C."/>
            <person name="Nolan M."/>
            <person name="Ohm R.A."/>
            <person name="Pangilinan J."/>
            <person name="Pereira M.F."/>
            <person name="Perotto S."/>
            <person name="Peter M."/>
            <person name="Pfister S."/>
            <person name="Riley R."/>
            <person name="Sitrit Y."/>
            <person name="Stielow J.B."/>
            <person name="Szollosi G."/>
            <person name="Zifcakova L."/>
            <person name="Stursova M."/>
            <person name="Spatafora J.W."/>
            <person name="Tedersoo L."/>
            <person name="Vaario L.M."/>
            <person name="Yamada A."/>
            <person name="Yan M."/>
            <person name="Wang P."/>
            <person name="Xu J."/>
            <person name="Bruns T."/>
            <person name="Baldrian P."/>
            <person name="Vilgalys R."/>
            <person name="Dunand C."/>
            <person name="Henrissat B."/>
            <person name="Grigoriev I.V."/>
            <person name="Hibbett D."/>
            <person name="Nagy L.G."/>
            <person name="Martin F.M."/>
        </authorList>
    </citation>
    <scope>NUCLEOTIDE SEQUENCE</scope>
    <source>
        <strain evidence="2">BED1</strain>
    </source>
</reference>
<dbReference type="SUPFAM" id="SSF52833">
    <property type="entry name" value="Thioredoxin-like"/>
    <property type="match status" value="1"/>
</dbReference>
<evidence type="ECO:0000313" key="2">
    <source>
        <dbReference type="EMBL" id="KAF8446116.1"/>
    </source>
</evidence>
<dbReference type="Proteomes" id="UP001194468">
    <property type="component" value="Unassembled WGS sequence"/>
</dbReference>
<dbReference type="Gene3D" id="3.40.30.10">
    <property type="entry name" value="Glutaredoxin"/>
    <property type="match status" value="1"/>
</dbReference>
<sequence length="275" mass="30481">MSKAVLFTHSHSVWASVPELAIRELGYGPNDIESMVINLAQGENFAPTFLDINPQGTLPTMVVDGRPYTSTAEVTSYLVKHAPKATQPRTAFTEKIHEDTLDPNFAMLLARSDTELEHKAAAFTLHFTRNRQDALEQYAPQSNAAQHKPFYDSKLANNGALLSIYQGTATDRDKQAFFQRSTVHWHNLSKFVSEELPALLPDTAFFGGDEPGEDDFHLAAWLARIAFVAGGGSEQDGVRALEKGLGIKLHPKVSAYWGAWNARKSWKEVYAQGLH</sequence>
<dbReference type="InterPro" id="IPR036282">
    <property type="entry name" value="Glutathione-S-Trfase_C_sf"/>
</dbReference>
<dbReference type="InterPro" id="IPR004045">
    <property type="entry name" value="Glutathione_S-Trfase_N"/>
</dbReference>
<name>A0AAD4GI15_BOLED</name>
<dbReference type="AlphaFoldDB" id="A0AAD4GI15"/>
<organism evidence="2 3">
    <name type="scientific">Boletus edulis BED1</name>
    <dbReference type="NCBI Taxonomy" id="1328754"/>
    <lineage>
        <taxon>Eukaryota</taxon>
        <taxon>Fungi</taxon>
        <taxon>Dikarya</taxon>
        <taxon>Basidiomycota</taxon>
        <taxon>Agaricomycotina</taxon>
        <taxon>Agaricomycetes</taxon>
        <taxon>Agaricomycetidae</taxon>
        <taxon>Boletales</taxon>
        <taxon>Boletineae</taxon>
        <taxon>Boletaceae</taxon>
        <taxon>Boletoideae</taxon>
        <taxon>Boletus</taxon>
    </lineage>
</organism>
<protein>
    <recommendedName>
        <fullName evidence="1">GST N-terminal domain-containing protein</fullName>
    </recommendedName>
</protein>
<feature type="domain" description="GST N-terminal" evidence="1">
    <location>
        <begin position="12"/>
        <end position="78"/>
    </location>
</feature>
<dbReference type="SUPFAM" id="SSF47616">
    <property type="entry name" value="GST C-terminal domain-like"/>
    <property type="match status" value="1"/>
</dbReference>
<accession>A0AAD4GI15</accession>
<dbReference type="InterPro" id="IPR036249">
    <property type="entry name" value="Thioredoxin-like_sf"/>
</dbReference>
<keyword evidence="3" id="KW-1185">Reference proteome</keyword>